<dbReference type="CTD" id="9800529"/>
<dbReference type="KEGG" id="crq:GCK72_003350"/>
<dbReference type="InterPro" id="IPR009003">
    <property type="entry name" value="Peptidase_S1_PA"/>
</dbReference>
<organism evidence="2 3">
    <name type="scientific">Caenorhabditis remanei</name>
    <name type="common">Caenorhabditis vulgaris</name>
    <dbReference type="NCBI Taxonomy" id="31234"/>
    <lineage>
        <taxon>Eukaryota</taxon>
        <taxon>Metazoa</taxon>
        <taxon>Ecdysozoa</taxon>
        <taxon>Nematoda</taxon>
        <taxon>Chromadorea</taxon>
        <taxon>Rhabditida</taxon>
        <taxon>Rhabditina</taxon>
        <taxon>Rhabditomorpha</taxon>
        <taxon>Rhabditoidea</taxon>
        <taxon>Rhabditidae</taxon>
        <taxon>Peloderinae</taxon>
        <taxon>Caenorhabditis</taxon>
    </lineage>
</organism>
<dbReference type="Pfam" id="PF03761">
    <property type="entry name" value="DUF316"/>
    <property type="match status" value="1"/>
</dbReference>
<feature type="compositionally biased region" description="Pro residues" evidence="1">
    <location>
        <begin position="420"/>
        <end position="441"/>
    </location>
</feature>
<accession>A0A6A5HY32</accession>
<dbReference type="PANTHER" id="PTHR34005:SF2">
    <property type="entry name" value="DUF4817 DOMAIN-CONTAINING PROTEIN-RELATED"/>
    <property type="match status" value="1"/>
</dbReference>
<proteinExistence type="predicted"/>
<feature type="region of interest" description="Disordered" evidence="1">
    <location>
        <begin position="90"/>
        <end position="152"/>
    </location>
</feature>
<feature type="region of interest" description="Disordered" evidence="1">
    <location>
        <begin position="398"/>
        <end position="455"/>
    </location>
</feature>
<dbReference type="InterPro" id="IPR005514">
    <property type="entry name" value="DUF316"/>
</dbReference>
<dbReference type="EMBL" id="WUAV01000001">
    <property type="protein sequence ID" value="KAF1771523.1"/>
    <property type="molecule type" value="Genomic_DNA"/>
</dbReference>
<dbReference type="Proteomes" id="UP000483820">
    <property type="component" value="Chromosome I"/>
</dbReference>
<gene>
    <name evidence="2" type="ORF">GCK72_003350</name>
</gene>
<comment type="caution">
    <text evidence="2">The sequence shown here is derived from an EMBL/GenBank/DDBJ whole genome shotgun (WGS) entry which is preliminary data.</text>
</comment>
<feature type="compositionally biased region" description="Pro residues" evidence="1">
    <location>
        <begin position="95"/>
        <end position="106"/>
    </location>
</feature>
<feature type="compositionally biased region" description="Low complexity" evidence="1">
    <location>
        <begin position="137"/>
        <end position="152"/>
    </location>
</feature>
<feature type="compositionally biased region" description="Basic and acidic residues" evidence="1">
    <location>
        <begin position="119"/>
        <end position="130"/>
    </location>
</feature>
<evidence type="ECO:0000256" key="1">
    <source>
        <dbReference type="SAM" id="MobiDB-lite"/>
    </source>
</evidence>
<dbReference type="PANTHER" id="PTHR34005">
    <property type="entry name" value="PROTEIN CBG15054-RELATED"/>
    <property type="match status" value="1"/>
</dbReference>
<dbReference type="RefSeq" id="XP_053592638.1">
    <property type="nucleotide sequence ID" value="XM_053723993.1"/>
</dbReference>
<name>A0A6A5HY32_CAERE</name>
<dbReference type="GeneID" id="9800529"/>
<dbReference type="AlphaFoldDB" id="A0A6A5HY32"/>
<protein>
    <submittedName>
        <fullName evidence="2">Uncharacterized protein</fullName>
    </submittedName>
</protein>
<sequence length="506" mass="56825">MLDVYSFLWKGKLDQHIHHKKLPVLKNRAGKFYKFPRYNEDGERGSPVMKKGRQGEWNLVGLGAQNISESETGVLRMSWVADELCREVGVCSDSKPPPPPPKPTAPPRVETTTMPAATKKAEPKKTKKPEPPPVNQVPITVKPITPATKPKPTVAAGKLTKAENLRRLLTCGKTPIDTPSDNSTSVEIKKWPDWAWGARTNGQNGAGTALTTRISPRHVLTSSQVVMHDNTTWRWNSERVKKCKTGRVNLNVPREVLDKLVFKYLISRAVILDYCKMDERMWNATQGVMIMELKKDANESFPCLADNSTDGVYTKGKELDVYSLYGKYKKNMNHRKLKLTGDHTKFLIFNRYHEDGQRGGQIMDNVNGRWTLVGLGAGGTSEKSVAFRISALQESLCEETGTTELIPKELSTTSSKTPEAPSPPPTPPLEPSTEAPPPPASPARRGEDEEADEDYEMYLKRKKEKEEAEMYENEDTDILISKDFFDDGTRPQLWITLFIIAFLVFL</sequence>
<dbReference type="SUPFAM" id="SSF50494">
    <property type="entry name" value="Trypsin-like serine proteases"/>
    <property type="match status" value="1"/>
</dbReference>
<evidence type="ECO:0000313" key="3">
    <source>
        <dbReference type="Proteomes" id="UP000483820"/>
    </source>
</evidence>
<evidence type="ECO:0000313" key="2">
    <source>
        <dbReference type="EMBL" id="KAF1771523.1"/>
    </source>
</evidence>
<reference evidence="2 3" key="1">
    <citation type="submission" date="2019-12" db="EMBL/GenBank/DDBJ databases">
        <title>Chromosome-level assembly of the Caenorhabditis remanei genome.</title>
        <authorList>
            <person name="Teterina A.A."/>
            <person name="Willis J.H."/>
            <person name="Phillips P.C."/>
        </authorList>
    </citation>
    <scope>NUCLEOTIDE SEQUENCE [LARGE SCALE GENOMIC DNA]</scope>
    <source>
        <strain evidence="2 3">PX506</strain>
        <tissue evidence="2">Whole organism</tissue>
    </source>
</reference>